<feature type="region of interest" description="Disordered" evidence="1">
    <location>
        <begin position="47"/>
        <end position="96"/>
    </location>
</feature>
<dbReference type="AlphaFoldDB" id="A0A443J3T6"/>
<reference evidence="2" key="1">
    <citation type="submission" date="2018-12" db="EMBL/GenBank/DDBJ databases">
        <authorList>
            <person name="Sun L."/>
            <person name="Chen Z."/>
        </authorList>
    </citation>
    <scope>NUCLEOTIDE SEQUENCE [LARGE SCALE GENOMIC DNA]</scope>
    <source>
        <strain evidence="2">DSM 16012</strain>
    </source>
</reference>
<comment type="caution">
    <text evidence="2">The sequence shown here is derived from an EMBL/GenBank/DDBJ whole genome shotgun (WGS) entry which is preliminary data.</text>
</comment>
<gene>
    <name evidence="2" type="ORF">D4N35_000775</name>
</gene>
<proteinExistence type="predicted"/>
<feature type="compositionally biased region" description="Basic and acidic residues" evidence="1">
    <location>
        <begin position="47"/>
        <end position="79"/>
    </location>
</feature>
<organism evidence="2 3">
    <name type="scientific">Siminovitchia fortis</name>
    <dbReference type="NCBI Taxonomy" id="254758"/>
    <lineage>
        <taxon>Bacteria</taxon>
        <taxon>Bacillati</taxon>
        <taxon>Bacillota</taxon>
        <taxon>Bacilli</taxon>
        <taxon>Bacillales</taxon>
        <taxon>Bacillaceae</taxon>
        <taxon>Siminovitchia</taxon>
    </lineage>
</organism>
<evidence type="ECO:0000256" key="1">
    <source>
        <dbReference type="SAM" id="MobiDB-lite"/>
    </source>
</evidence>
<accession>A0A443J3T6</accession>
<dbReference type="RefSeq" id="WP_128205388.1">
    <property type="nucleotide sequence ID" value="NZ_CP126113.1"/>
</dbReference>
<evidence type="ECO:0000313" key="3">
    <source>
        <dbReference type="Proteomes" id="UP000273811"/>
    </source>
</evidence>
<evidence type="ECO:0000313" key="2">
    <source>
        <dbReference type="EMBL" id="RWR15109.1"/>
    </source>
</evidence>
<name>A0A443J3T6_9BACI</name>
<keyword evidence="3" id="KW-1185">Reference proteome</keyword>
<dbReference type="OrthoDB" id="2943697at2"/>
<protein>
    <submittedName>
        <fullName evidence="2">Uncharacterized protein</fullName>
    </submittedName>
</protein>
<sequence>MAVFAVGRAAESYVSQYSYVNEIREFYKKEIRRQLVTGKQAAIENRMLKENSEPAAEEGMKDQADRQDGENTLFGKEETGSDLAEEGLVPGSQIEP</sequence>
<dbReference type="EMBL" id="QYTU02000001">
    <property type="protein sequence ID" value="RWR15109.1"/>
    <property type="molecule type" value="Genomic_DNA"/>
</dbReference>
<dbReference type="Proteomes" id="UP000273811">
    <property type="component" value="Unassembled WGS sequence"/>
</dbReference>